<evidence type="ECO:0000256" key="6">
    <source>
        <dbReference type="RuleBase" id="RU363076"/>
    </source>
</evidence>
<protein>
    <recommendedName>
        <fullName evidence="6">SURF1-like protein</fullName>
    </recommendedName>
</protein>
<dbReference type="AlphaFoldDB" id="A0A944QT27"/>
<evidence type="ECO:0000256" key="4">
    <source>
        <dbReference type="ARBA" id="ARBA00022989"/>
    </source>
</evidence>
<organism evidence="7 8">
    <name type="scientific">Candidatus Thiodiazotropha taylori</name>
    <dbReference type="NCBI Taxonomy" id="2792791"/>
    <lineage>
        <taxon>Bacteria</taxon>
        <taxon>Pseudomonadati</taxon>
        <taxon>Pseudomonadota</taxon>
        <taxon>Gammaproteobacteria</taxon>
        <taxon>Chromatiales</taxon>
        <taxon>Sedimenticolaceae</taxon>
        <taxon>Candidatus Thiodiazotropha</taxon>
    </lineage>
</organism>
<gene>
    <name evidence="7" type="ORF">KME65_06700</name>
</gene>
<evidence type="ECO:0000256" key="5">
    <source>
        <dbReference type="ARBA" id="ARBA00023136"/>
    </source>
</evidence>
<proteinExistence type="inferred from homology"/>
<dbReference type="Pfam" id="PF02104">
    <property type="entry name" value="SURF1"/>
    <property type="match status" value="1"/>
</dbReference>
<dbReference type="PANTHER" id="PTHR23427:SF2">
    <property type="entry name" value="SURFEIT LOCUS PROTEIN 1"/>
    <property type="match status" value="1"/>
</dbReference>
<evidence type="ECO:0000313" key="8">
    <source>
        <dbReference type="Proteomes" id="UP000770889"/>
    </source>
</evidence>
<comment type="similarity">
    <text evidence="2 6">Belongs to the SURF1 family.</text>
</comment>
<keyword evidence="4 6" id="KW-1133">Transmembrane helix</keyword>
<dbReference type="GO" id="GO:0005886">
    <property type="term" value="C:plasma membrane"/>
    <property type="evidence" value="ECO:0007669"/>
    <property type="project" value="UniProtKB-SubCell"/>
</dbReference>
<dbReference type="InterPro" id="IPR002994">
    <property type="entry name" value="Surf1/Shy1"/>
</dbReference>
<accession>A0A944QT27</accession>
<evidence type="ECO:0000256" key="2">
    <source>
        <dbReference type="ARBA" id="ARBA00007165"/>
    </source>
</evidence>
<dbReference type="EMBL" id="JAHHGM010000005">
    <property type="protein sequence ID" value="MBT2988637.1"/>
    <property type="molecule type" value="Genomic_DNA"/>
</dbReference>
<evidence type="ECO:0000256" key="3">
    <source>
        <dbReference type="ARBA" id="ARBA00022692"/>
    </source>
</evidence>
<name>A0A944QT27_9GAMM</name>
<comment type="caution">
    <text evidence="7">The sequence shown here is derived from an EMBL/GenBank/DDBJ whole genome shotgun (WGS) entry which is preliminary data.</text>
</comment>
<sequence length="247" mass="28288">MTSSTRQFRAQAIPTVIMVILAPLFCGLGLWQLDRAEQKRSQGSALEMRRKQPQLSLNGPLPDAEQLLFRKVKAEGRYLNQSSVLIENRKHQGKTGYHLVTPLQLLENAGVVLINRGWIAHDQLDRALLEAEIEETVRIEGEVRIPRPPAIELQQVGAEPSAEPPRWPFLTLDRFSDWSDLEILPVVVLQSPQDRHGFVRQWPHPRVSDLMHIGYAVQWFAFALITLLVWLRLSLHKPKEKEQGVNR</sequence>
<dbReference type="InterPro" id="IPR045214">
    <property type="entry name" value="Surf1/Surf4"/>
</dbReference>
<reference evidence="7 8" key="1">
    <citation type="submission" date="2021-05" db="EMBL/GenBank/DDBJ databases">
        <title>Genetic and Functional Diversity in Clade A Lucinid endosymbionts from the Bahamas.</title>
        <authorList>
            <person name="Giani N.M."/>
            <person name="Engel A.S."/>
            <person name="Campbell B.J."/>
        </authorList>
    </citation>
    <scope>NUCLEOTIDE SEQUENCE [LARGE SCALE GENOMIC DNA]</scope>
    <source>
        <strain evidence="7">LUC16012Gg_MoonRockCtena</strain>
    </source>
</reference>
<dbReference type="PANTHER" id="PTHR23427">
    <property type="entry name" value="SURFEIT LOCUS PROTEIN"/>
    <property type="match status" value="1"/>
</dbReference>
<dbReference type="CDD" id="cd06662">
    <property type="entry name" value="SURF1"/>
    <property type="match status" value="1"/>
</dbReference>
<keyword evidence="5 6" id="KW-0472">Membrane</keyword>
<evidence type="ECO:0000313" key="7">
    <source>
        <dbReference type="EMBL" id="MBT2988637.1"/>
    </source>
</evidence>
<feature type="transmembrane region" description="Helical" evidence="6">
    <location>
        <begin position="12"/>
        <end position="31"/>
    </location>
</feature>
<keyword evidence="6" id="KW-1003">Cell membrane</keyword>
<comment type="subcellular location">
    <subcellularLocation>
        <location evidence="6">Cell membrane</location>
        <topology evidence="6">Multi-pass membrane protein</topology>
    </subcellularLocation>
    <subcellularLocation>
        <location evidence="1">Membrane</location>
    </subcellularLocation>
</comment>
<dbReference type="Proteomes" id="UP000770889">
    <property type="component" value="Unassembled WGS sequence"/>
</dbReference>
<keyword evidence="3 6" id="KW-0812">Transmembrane</keyword>
<dbReference type="PROSITE" id="PS50895">
    <property type="entry name" value="SURF1"/>
    <property type="match status" value="1"/>
</dbReference>
<feature type="transmembrane region" description="Helical" evidence="6">
    <location>
        <begin position="210"/>
        <end position="231"/>
    </location>
</feature>
<evidence type="ECO:0000256" key="1">
    <source>
        <dbReference type="ARBA" id="ARBA00004370"/>
    </source>
</evidence>